<reference evidence="1 2" key="1">
    <citation type="submission" date="2020-05" db="EMBL/GenBank/DDBJ databases">
        <title>Azospirillum oleiclasticum sp. nov, a nitrogen-fixing and heavy crude oil-emulsifying bacterium isolated from the crude oil of Yumen Oilfield.</title>
        <authorList>
            <person name="Wu D."/>
            <person name="Cai M."/>
            <person name="Zhang X."/>
        </authorList>
    </citation>
    <scope>NUCLEOTIDE SEQUENCE [LARGE SCALE GENOMIC DNA]</scope>
    <source>
        <strain evidence="1 2">ROY-1-1-2</strain>
    </source>
</reference>
<proteinExistence type="predicted"/>
<gene>
    <name evidence="1" type="ORF">HND93_32360</name>
</gene>
<protein>
    <submittedName>
        <fullName evidence="1">Pyrimidine 5'-nucleotidase</fullName>
    </submittedName>
</protein>
<dbReference type="SUPFAM" id="SSF56784">
    <property type="entry name" value="HAD-like"/>
    <property type="match status" value="1"/>
</dbReference>
<dbReference type="NCBIfam" id="TIGR01993">
    <property type="entry name" value="Pyr-5-nucltdase"/>
    <property type="match status" value="1"/>
</dbReference>
<dbReference type="CDD" id="cd02604">
    <property type="entry name" value="HAD_5NT"/>
    <property type="match status" value="1"/>
</dbReference>
<dbReference type="Proteomes" id="UP000584642">
    <property type="component" value="Unassembled WGS sequence"/>
</dbReference>
<organism evidence="1 2">
    <name type="scientific">Azospirillum oleiclasticum</name>
    <dbReference type="NCBI Taxonomy" id="2735135"/>
    <lineage>
        <taxon>Bacteria</taxon>
        <taxon>Pseudomonadati</taxon>
        <taxon>Pseudomonadota</taxon>
        <taxon>Alphaproteobacteria</taxon>
        <taxon>Rhodospirillales</taxon>
        <taxon>Azospirillaceae</taxon>
        <taxon>Azospirillum</taxon>
    </lineage>
</organism>
<dbReference type="Gene3D" id="3.40.50.1000">
    <property type="entry name" value="HAD superfamily/HAD-like"/>
    <property type="match status" value="1"/>
</dbReference>
<comment type="caution">
    <text evidence="1">The sequence shown here is derived from an EMBL/GenBank/DDBJ whole genome shotgun (WGS) entry which is preliminary data.</text>
</comment>
<dbReference type="InterPro" id="IPR023214">
    <property type="entry name" value="HAD_sf"/>
</dbReference>
<dbReference type="InterPro" id="IPR036412">
    <property type="entry name" value="HAD-like_sf"/>
</dbReference>
<dbReference type="SFLD" id="SFLDG01132">
    <property type="entry name" value="C1.5.3:_5'-Nucleotidase_Like"/>
    <property type="match status" value="1"/>
</dbReference>
<accession>A0ABX2TJA1</accession>
<dbReference type="InterPro" id="IPR010237">
    <property type="entry name" value="Pyr-5-nucltdase"/>
</dbReference>
<keyword evidence="2" id="KW-1185">Reference proteome</keyword>
<dbReference type="SFLD" id="SFLDG01129">
    <property type="entry name" value="C1.5:_HAD__Beta-PGM__Phosphata"/>
    <property type="match status" value="1"/>
</dbReference>
<evidence type="ECO:0000313" key="2">
    <source>
        <dbReference type="Proteomes" id="UP000584642"/>
    </source>
</evidence>
<dbReference type="Pfam" id="PF00702">
    <property type="entry name" value="Hydrolase"/>
    <property type="match status" value="1"/>
</dbReference>
<dbReference type="PANTHER" id="PTHR12725">
    <property type="entry name" value="HALOACID DEHALOGENASE-LIKE HYDROLASE"/>
    <property type="match status" value="1"/>
</dbReference>
<dbReference type="InterPro" id="IPR006439">
    <property type="entry name" value="HAD-SF_hydro_IA"/>
</dbReference>
<name>A0ABX2TJA1_9PROT</name>
<sequence length="227" mass="24867">MAIPLDQAEVWIFDLDNTLYPASCNLFAQVDQRIGDFIADRFGIPFGEARAMQKRFFREHGTTLRGLMVEHDIDPVPFLDYVHDIDATPVDPSPALDRALAALPGRKVIYTNGSVAHAANITARLGIRDRFDAVFDIVAAGYVPKPDPRPYRTMTESFGIDPSRAVMVEDIARNLTPAHAMGMTTVWVVSEADWARPDLGGVGTGDHIDHAVPDLVAWLAEVAGTAE</sequence>
<dbReference type="SFLD" id="SFLDS00003">
    <property type="entry name" value="Haloacid_Dehalogenase"/>
    <property type="match status" value="1"/>
</dbReference>
<dbReference type="RefSeq" id="WP_180286198.1">
    <property type="nucleotide sequence ID" value="NZ_JABFDB010000040.1"/>
</dbReference>
<dbReference type="Gene3D" id="1.10.150.450">
    <property type="match status" value="1"/>
</dbReference>
<dbReference type="NCBIfam" id="TIGR01509">
    <property type="entry name" value="HAD-SF-IA-v3"/>
    <property type="match status" value="1"/>
</dbReference>
<evidence type="ECO:0000313" key="1">
    <source>
        <dbReference type="EMBL" id="NYZ24422.1"/>
    </source>
</evidence>
<dbReference type="PANTHER" id="PTHR12725:SF117">
    <property type="entry name" value="HALOACID DEHALOGENASE-LIKE HYDROLASE"/>
    <property type="match status" value="1"/>
</dbReference>
<dbReference type="EMBL" id="JABFDB010000040">
    <property type="protein sequence ID" value="NYZ24422.1"/>
    <property type="molecule type" value="Genomic_DNA"/>
</dbReference>